<dbReference type="EMBL" id="WEGJ01000001">
    <property type="protein sequence ID" value="MQY10088.1"/>
    <property type="molecule type" value="Genomic_DNA"/>
</dbReference>
<reference evidence="4 5" key="1">
    <citation type="submission" date="2019-10" db="EMBL/GenBank/DDBJ databases">
        <title>Streptomyces smaragdinus sp. nov. and Streptomyces fabii sp. nov., isolated from the gut of fungus growing-termite Macrotermes natalensis.</title>
        <authorList>
            <person name="Schwitalla J."/>
            <person name="Benndorf R."/>
            <person name="Martin K."/>
            <person name="De Beer W."/>
            <person name="Kaster A.-K."/>
            <person name="Vollmers J."/>
            <person name="Poulsen M."/>
            <person name="Beemelmanns C."/>
        </authorList>
    </citation>
    <scope>NUCLEOTIDE SEQUENCE [LARGE SCALE GENOMIC DNA]</scope>
    <source>
        <strain evidence="4 5">RB5</strain>
    </source>
</reference>
<dbReference type="InterPro" id="IPR016161">
    <property type="entry name" value="Ald_DH/histidinol_DH"/>
</dbReference>
<sequence>MSITSYDPTTGLPGGTIEETPPDEVTAAVARSAAAAPWVAGAAPAERRGWLYAVAAALEEHRGELAALAQSETALGLPRLEGEVLRAAGQLRFYADVAVEGSYLAATLDEATATAPALARVNQPLGPVAVFGASNFPFAFGLLGNDFASALAAGCPVVAKAHPAHPLLSARLAALAADALERAGAPLGTLSTVTGMQAGIDLVRADEITAVAFTGSQGGGMALWRAAGERERVIPVYAEMGTVNPVVVTPAAVSRTAEVAAGLAGSFTLGNGQFCTKPGLALAPAGSGFAAAVAQALRAVAPDPVMLTSPIAAAVRAGLGELTAAGGRPVETAGGEGDGWRAPAAVLEADAAALVPGSRLLAECFGPVVIVAEYRDQTELASILDRLQGALAASVITAGADDPHAPALVRTLSAKVGRVMVDDWPTGVAYTWAQQHGGPWPSTTDPRTTSVGAAALDRFVRPVTYQSIPDAWLPPALQPANPWHLPRRINGTVHLAG</sequence>
<dbReference type="InterPro" id="IPR016163">
    <property type="entry name" value="Ald_DH_C"/>
</dbReference>
<dbReference type="EC" id="1.2.1.26" evidence="4"/>
<name>A0A7K0C9J1_9ACTN</name>
<dbReference type="Gene3D" id="3.40.309.10">
    <property type="entry name" value="Aldehyde Dehydrogenase, Chain A, domain 2"/>
    <property type="match status" value="1"/>
</dbReference>
<dbReference type="SUPFAM" id="SSF53720">
    <property type="entry name" value="ALDH-like"/>
    <property type="match status" value="1"/>
</dbReference>
<dbReference type="InterPro" id="IPR016162">
    <property type="entry name" value="Ald_DH_N"/>
</dbReference>
<dbReference type="InterPro" id="IPR050740">
    <property type="entry name" value="Aldehyde_DH_Superfamily"/>
</dbReference>
<dbReference type="GO" id="GO:0047533">
    <property type="term" value="F:2,5-dioxovalerate dehydrogenase (NADP+) activity"/>
    <property type="evidence" value="ECO:0007669"/>
    <property type="project" value="UniProtKB-EC"/>
</dbReference>
<dbReference type="Proteomes" id="UP000466345">
    <property type="component" value="Unassembled WGS sequence"/>
</dbReference>
<dbReference type="PANTHER" id="PTHR43353:SF3">
    <property type="entry name" value="ALDEHYDE DEHYDROGENASE-RELATED"/>
    <property type="match status" value="1"/>
</dbReference>
<evidence type="ECO:0000259" key="3">
    <source>
        <dbReference type="Pfam" id="PF00171"/>
    </source>
</evidence>
<dbReference type="InterPro" id="IPR015590">
    <property type="entry name" value="Aldehyde_DH_dom"/>
</dbReference>
<evidence type="ECO:0000256" key="1">
    <source>
        <dbReference type="ARBA" id="ARBA00023002"/>
    </source>
</evidence>
<dbReference type="Pfam" id="PF00171">
    <property type="entry name" value="Aldedh"/>
    <property type="match status" value="1"/>
</dbReference>
<evidence type="ECO:0000256" key="2">
    <source>
        <dbReference type="SAM" id="MobiDB-lite"/>
    </source>
</evidence>
<gene>
    <name evidence="4" type="ORF">SRB5_01920</name>
</gene>
<dbReference type="RefSeq" id="WP_153449455.1">
    <property type="nucleotide sequence ID" value="NZ_WEGJ01000001.1"/>
</dbReference>
<keyword evidence="1 4" id="KW-0560">Oxidoreductase</keyword>
<keyword evidence="5" id="KW-1185">Reference proteome</keyword>
<protein>
    <submittedName>
        <fullName evidence="4">Alpha-ketoglutaric semialdehyde dehydrogenase</fullName>
        <ecNumber evidence="4">1.2.1.26</ecNumber>
    </submittedName>
</protein>
<organism evidence="4 5">
    <name type="scientific">Streptomyces smaragdinus</name>
    <dbReference type="NCBI Taxonomy" id="2585196"/>
    <lineage>
        <taxon>Bacteria</taxon>
        <taxon>Bacillati</taxon>
        <taxon>Actinomycetota</taxon>
        <taxon>Actinomycetes</taxon>
        <taxon>Kitasatosporales</taxon>
        <taxon>Streptomycetaceae</taxon>
        <taxon>Streptomyces</taxon>
    </lineage>
</organism>
<feature type="region of interest" description="Disordered" evidence="2">
    <location>
        <begin position="1"/>
        <end position="21"/>
    </location>
</feature>
<dbReference type="AlphaFoldDB" id="A0A7K0C9J1"/>
<proteinExistence type="predicted"/>
<dbReference type="OrthoDB" id="9770537at2"/>
<evidence type="ECO:0000313" key="4">
    <source>
        <dbReference type="EMBL" id="MQY10088.1"/>
    </source>
</evidence>
<accession>A0A7K0C9J1</accession>
<comment type="caution">
    <text evidence="4">The sequence shown here is derived from an EMBL/GenBank/DDBJ whole genome shotgun (WGS) entry which is preliminary data.</text>
</comment>
<dbReference type="PANTHER" id="PTHR43353">
    <property type="entry name" value="SUCCINATE-SEMIALDEHYDE DEHYDROGENASE, MITOCHONDRIAL"/>
    <property type="match status" value="1"/>
</dbReference>
<feature type="domain" description="Aldehyde dehydrogenase" evidence="3">
    <location>
        <begin position="3"/>
        <end position="447"/>
    </location>
</feature>
<dbReference type="Gene3D" id="3.40.605.10">
    <property type="entry name" value="Aldehyde Dehydrogenase, Chain A, domain 1"/>
    <property type="match status" value="1"/>
</dbReference>
<evidence type="ECO:0000313" key="5">
    <source>
        <dbReference type="Proteomes" id="UP000466345"/>
    </source>
</evidence>